<sequence>INFSNKTVALFGCGDQEDYSEYFCDALSVIYKTIKKNKAKIIGEWPTKGYIFDSSKALLNKDYFVGLILDEDRQSDQTTYRKDVWTLYELSWLNLDGLPQIAIARIEFDVTTINIIESKSLKLYINSFNQIKFSKSIHLIEQLKHDLNQCAMGKVCIKLFNLNEVENAGISKFSGICIDNKNISIKSYNYNKLLLKTSSKTQQVVTESLYSDLFKSNCPVTNQPDWASINIIYTGQKINHIALLKYLISFRTHNEFHEECIERIFNDIQNICCPKKLTVYARYNRRGGIDINPWRSNIFFEPSFVRLARQ</sequence>
<dbReference type="SUPFAM" id="SSF52218">
    <property type="entry name" value="Flavoproteins"/>
    <property type="match status" value="1"/>
</dbReference>
<dbReference type="InterPro" id="IPR016428">
    <property type="entry name" value="QueF_type2"/>
</dbReference>
<dbReference type="InterPro" id="IPR029039">
    <property type="entry name" value="Flavoprotein-like_sf"/>
</dbReference>
<dbReference type="Pfam" id="PF14489">
    <property type="entry name" value="QueF"/>
    <property type="match status" value="1"/>
</dbReference>
<dbReference type="InterPro" id="IPR050084">
    <property type="entry name" value="NADPH_dep_7-cyano-7-deazaG_red"/>
</dbReference>
<dbReference type="InterPro" id="IPR043133">
    <property type="entry name" value="GTP-CH-I_C/QueF"/>
</dbReference>
<dbReference type="SUPFAM" id="SSF55620">
    <property type="entry name" value="Tetrahydrobiopterin biosynthesis enzymes-like"/>
    <property type="match status" value="1"/>
</dbReference>
<feature type="non-terminal residue" evidence="6">
    <location>
        <position position="1"/>
    </location>
</feature>
<reference evidence="6 7" key="1">
    <citation type="submission" date="2019-08" db="EMBL/GenBank/DDBJ databases">
        <title>Whole genome of Aphis craccivora.</title>
        <authorList>
            <person name="Voronova N.V."/>
            <person name="Shulinski R.S."/>
            <person name="Bandarenka Y.V."/>
            <person name="Zhorov D.G."/>
            <person name="Warner D."/>
        </authorList>
    </citation>
    <scope>NUCLEOTIDE SEQUENCE [LARGE SCALE GENOMIC DNA]</scope>
    <source>
        <strain evidence="6">180601</strain>
        <tissue evidence="6">Whole Body</tissue>
    </source>
</reference>
<gene>
    <name evidence="6" type="ORF">FWK35_00034807</name>
</gene>
<dbReference type="InterPro" id="IPR029500">
    <property type="entry name" value="QueF"/>
</dbReference>
<keyword evidence="3" id="KW-0521">NADP</keyword>
<evidence type="ECO:0000256" key="4">
    <source>
        <dbReference type="ARBA" id="ARBA00023002"/>
    </source>
</evidence>
<dbReference type="Gene3D" id="3.40.50.360">
    <property type="match status" value="1"/>
</dbReference>
<dbReference type="PANTHER" id="PTHR34354">
    <property type="entry name" value="NADPH-DEPENDENT 7-CYANO-7-DEAZAGUANINE REDUCTASE"/>
    <property type="match status" value="1"/>
</dbReference>
<evidence type="ECO:0000313" key="7">
    <source>
        <dbReference type="Proteomes" id="UP000478052"/>
    </source>
</evidence>
<dbReference type="GO" id="GO:0005737">
    <property type="term" value="C:cytoplasm"/>
    <property type="evidence" value="ECO:0007669"/>
    <property type="project" value="InterPro"/>
</dbReference>
<dbReference type="Pfam" id="PF14819">
    <property type="entry name" value="QueF_N"/>
    <property type="match status" value="1"/>
</dbReference>
<dbReference type="OrthoDB" id="10260785at2759"/>
<evidence type="ECO:0000313" key="6">
    <source>
        <dbReference type="EMBL" id="KAF0705406.1"/>
    </source>
</evidence>
<keyword evidence="7" id="KW-1185">Reference proteome</keyword>
<protein>
    <submittedName>
        <fullName evidence="6">NADPH-dependent 7-cyano-7-deazaguanine reductase</fullName>
    </submittedName>
</protein>
<evidence type="ECO:0000256" key="3">
    <source>
        <dbReference type="ARBA" id="ARBA00022857"/>
    </source>
</evidence>
<dbReference type="EMBL" id="VUJU01013252">
    <property type="protein sequence ID" value="KAF0705406.1"/>
    <property type="molecule type" value="Genomic_DNA"/>
</dbReference>
<evidence type="ECO:0000256" key="1">
    <source>
        <dbReference type="ARBA" id="ARBA00022490"/>
    </source>
</evidence>
<name>A0A6G0VQF3_APHCR</name>
<dbReference type="InterPro" id="IPR008254">
    <property type="entry name" value="Flavodoxin/NO_synth"/>
</dbReference>
<comment type="caution">
    <text evidence="6">The sequence shown here is derived from an EMBL/GenBank/DDBJ whole genome shotgun (WGS) entry which is preliminary data.</text>
</comment>
<accession>A0A6G0VQF3</accession>
<feature type="non-terminal residue" evidence="6">
    <location>
        <position position="310"/>
    </location>
</feature>
<dbReference type="PANTHER" id="PTHR34354:SF1">
    <property type="entry name" value="NADPH-DEPENDENT 7-CYANO-7-DEAZAGUANINE REDUCTASE"/>
    <property type="match status" value="1"/>
</dbReference>
<dbReference type="PROSITE" id="PS50902">
    <property type="entry name" value="FLAVODOXIN_LIKE"/>
    <property type="match status" value="1"/>
</dbReference>
<dbReference type="Gene3D" id="3.30.1130.10">
    <property type="match status" value="2"/>
</dbReference>
<dbReference type="GO" id="GO:0033739">
    <property type="term" value="F:preQ1 synthase activity"/>
    <property type="evidence" value="ECO:0007669"/>
    <property type="project" value="InterPro"/>
</dbReference>
<proteinExistence type="predicted"/>
<dbReference type="GO" id="GO:0010181">
    <property type="term" value="F:FMN binding"/>
    <property type="evidence" value="ECO:0007669"/>
    <property type="project" value="InterPro"/>
</dbReference>
<dbReference type="NCBIfam" id="TIGR03138">
    <property type="entry name" value="QueF"/>
    <property type="match status" value="1"/>
</dbReference>
<keyword evidence="2" id="KW-0671">Queuosine biosynthesis</keyword>
<keyword evidence="4" id="KW-0560">Oxidoreductase</keyword>
<dbReference type="AlphaFoldDB" id="A0A6G0VQF3"/>
<evidence type="ECO:0000259" key="5">
    <source>
        <dbReference type="PROSITE" id="PS50902"/>
    </source>
</evidence>
<dbReference type="InterPro" id="IPR029139">
    <property type="entry name" value="QueF_N"/>
</dbReference>
<keyword evidence="1" id="KW-0963">Cytoplasm</keyword>
<dbReference type="GO" id="GO:0008616">
    <property type="term" value="P:tRNA queuosine(34) biosynthetic process"/>
    <property type="evidence" value="ECO:0007669"/>
    <property type="project" value="UniProtKB-KW"/>
</dbReference>
<organism evidence="6 7">
    <name type="scientific">Aphis craccivora</name>
    <name type="common">Cowpea aphid</name>
    <dbReference type="NCBI Taxonomy" id="307492"/>
    <lineage>
        <taxon>Eukaryota</taxon>
        <taxon>Metazoa</taxon>
        <taxon>Ecdysozoa</taxon>
        <taxon>Arthropoda</taxon>
        <taxon>Hexapoda</taxon>
        <taxon>Insecta</taxon>
        <taxon>Pterygota</taxon>
        <taxon>Neoptera</taxon>
        <taxon>Paraneoptera</taxon>
        <taxon>Hemiptera</taxon>
        <taxon>Sternorrhyncha</taxon>
        <taxon>Aphidomorpha</taxon>
        <taxon>Aphidoidea</taxon>
        <taxon>Aphididae</taxon>
        <taxon>Aphidini</taxon>
        <taxon>Aphis</taxon>
        <taxon>Aphis</taxon>
    </lineage>
</organism>
<feature type="domain" description="Flavodoxin-like" evidence="5">
    <location>
        <begin position="1"/>
        <end position="85"/>
    </location>
</feature>
<evidence type="ECO:0000256" key="2">
    <source>
        <dbReference type="ARBA" id="ARBA00022785"/>
    </source>
</evidence>
<dbReference type="Proteomes" id="UP000478052">
    <property type="component" value="Unassembled WGS sequence"/>
</dbReference>